<proteinExistence type="predicted"/>
<gene>
    <name evidence="2" type="ORF">MHPYR_300014</name>
    <name evidence="3" type="ORF">MHPYR_320065</name>
</gene>
<evidence type="ECO:0000313" key="2">
    <source>
        <dbReference type="EMBL" id="SBS76259.1"/>
    </source>
</evidence>
<sequence length="161" mass="17771">MRRHPCRGAHGARESWRCWSSQRKAMFARMIGLQTSRHLSPRLSTCPGRPPRRSRGWLHSRGPPAAASGCARRPAGRMRSGRPPVAPRSAPTRRCSGLPRAGRFGERIEQTCTEDWVDLLLADRADGMYGDPKLLEIACATVALLEVLLEPGSRGGIHRSV</sequence>
<name>A0A1Y5PG15_9MYCO</name>
<protein>
    <submittedName>
        <fullName evidence="2">Uncharacterized protein</fullName>
    </submittedName>
</protein>
<feature type="region of interest" description="Disordered" evidence="1">
    <location>
        <begin position="40"/>
        <end position="98"/>
    </location>
</feature>
<dbReference type="EMBL" id="FLQS01000026">
    <property type="protein sequence ID" value="SBS76487.1"/>
    <property type="molecule type" value="Genomic_DNA"/>
</dbReference>
<organism evidence="2">
    <name type="scientific">uncultured Mycobacterium sp</name>
    <dbReference type="NCBI Taxonomy" id="171292"/>
    <lineage>
        <taxon>Bacteria</taxon>
        <taxon>Bacillati</taxon>
        <taxon>Actinomycetota</taxon>
        <taxon>Actinomycetes</taxon>
        <taxon>Mycobacteriales</taxon>
        <taxon>Mycobacteriaceae</taxon>
        <taxon>Mycobacterium</taxon>
        <taxon>environmental samples</taxon>
    </lineage>
</organism>
<reference evidence="2" key="1">
    <citation type="submission" date="2016-03" db="EMBL/GenBank/DDBJ databases">
        <authorList>
            <person name="Ploux O."/>
        </authorList>
    </citation>
    <scope>NUCLEOTIDE SEQUENCE</scope>
    <source>
        <strain evidence="2">UC10</strain>
    </source>
</reference>
<evidence type="ECO:0000313" key="3">
    <source>
        <dbReference type="EMBL" id="SBS76487.1"/>
    </source>
</evidence>
<dbReference type="EMBL" id="FLQS01000024">
    <property type="protein sequence ID" value="SBS76259.1"/>
    <property type="molecule type" value="Genomic_DNA"/>
</dbReference>
<accession>A0A1Y5PG15</accession>
<evidence type="ECO:0000256" key="1">
    <source>
        <dbReference type="SAM" id="MobiDB-lite"/>
    </source>
</evidence>
<dbReference type="AlphaFoldDB" id="A0A1Y5PG15"/>